<dbReference type="EMBL" id="RCVZ01000012">
    <property type="protein sequence ID" value="RLQ93810.1"/>
    <property type="molecule type" value="Genomic_DNA"/>
</dbReference>
<evidence type="ECO:0000256" key="6">
    <source>
        <dbReference type="ARBA" id="ARBA00022679"/>
    </source>
</evidence>
<dbReference type="Pfam" id="PF13426">
    <property type="entry name" value="PAS_9"/>
    <property type="match status" value="1"/>
</dbReference>
<dbReference type="NCBIfam" id="TIGR00229">
    <property type="entry name" value="sensory_box"/>
    <property type="match status" value="1"/>
</dbReference>
<sequence length="534" mass="59381">MTKRPKISLQTKILCLIFFLMVFIIFILSASFTYIEWNQVEEQMGNRALEVSKTVSMMPSIRKAFEEDDPAKTIAPLAEKIRKQVGAEFIVIGNKDGIRYSHPVASRIGKKMVGGDNDEALIQGKYYTSKAIGTLGPSLRGKSPIYDDNGNIIGIVSVGFLINDIKYKLFEKILKISLFSLLSLGVGTIGGVLLARNIRKDTLGLEPHEISSLYRERGAILLSIKEGIISIDHEGIITMINTSAMKILGVSKDIIGRKIEEFLPNTQMYDVLESGEHQTDRELQIGTSTVIVNRTPIIEKNKVVGVVASFRDKTEVREMINTISEVRKYSEDLRAQTHEYTNKLYVVSGLMQLGLYEEAIQMIQKETEINDSHNKIIFDQIFDLKVQAILLGKIGKASEKKVQFIIDENSSLDTLPPHIEISQLITIIGNLIDNAIEEVAGQSAPKVTFFTLDMGHDIVFEISDNGKGISEAYSDSIFEKGFSTKDTSGRGYGLANVKEVVEELNGMIEVKCSEEGGAVFSVFIPKQLRQKQIG</sequence>
<keyword evidence="12" id="KW-0902">Two-component regulatory system</keyword>
<proteinExistence type="predicted"/>
<dbReference type="InterPro" id="IPR005467">
    <property type="entry name" value="His_kinase_dom"/>
</dbReference>
<dbReference type="SUPFAM" id="SSF55890">
    <property type="entry name" value="Sporulation response regulatory protein Spo0B"/>
    <property type="match status" value="1"/>
</dbReference>
<dbReference type="Gene3D" id="3.30.565.10">
    <property type="entry name" value="Histidine kinase-like ATPase, C-terminal domain"/>
    <property type="match status" value="1"/>
</dbReference>
<dbReference type="Gene3D" id="3.30.450.20">
    <property type="entry name" value="PAS domain"/>
    <property type="match status" value="2"/>
</dbReference>
<evidence type="ECO:0000259" key="16">
    <source>
        <dbReference type="PROSITE" id="PS50112"/>
    </source>
</evidence>
<gene>
    <name evidence="17" type="ORF">D9X91_16195</name>
</gene>
<dbReference type="OrthoDB" id="9792686at2"/>
<dbReference type="GO" id="GO:0005886">
    <property type="term" value="C:plasma membrane"/>
    <property type="evidence" value="ECO:0007669"/>
    <property type="project" value="UniProtKB-SubCell"/>
</dbReference>
<evidence type="ECO:0000256" key="3">
    <source>
        <dbReference type="ARBA" id="ARBA00012438"/>
    </source>
</evidence>
<evidence type="ECO:0000259" key="15">
    <source>
        <dbReference type="PROSITE" id="PS50109"/>
    </source>
</evidence>
<dbReference type="AlphaFoldDB" id="A0A3L7JTI0"/>
<evidence type="ECO:0000256" key="14">
    <source>
        <dbReference type="SAM" id="Phobius"/>
    </source>
</evidence>
<comment type="caution">
    <text evidence="17">The sequence shown here is derived from an EMBL/GenBank/DDBJ whole genome shotgun (WGS) entry which is preliminary data.</text>
</comment>
<dbReference type="PRINTS" id="PR00344">
    <property type="entry name" value="BCTRLSENSOR"/>
</dbReference>
<dbReference type="InterPro" id="IPR029151">
    <property type="entry name" value="Sensor-like_sf"/>
</dbReference>
<dbReference type="InterPro" id="IPR000014">
    <property type="entry name" value="PAS"/>
</dbReference>
<evidence type="ECO:0000256" key="7">
    <source>
        <dbReference type="ARBA" id="ARBA00022692"/>
    </source>
</evidence>
<dbReference type="PROSITE" id="PS50109">
    <property type="entry name" value="HIS_KIN"/>
    <property type="match status" value="1"/>
</dbReference>
<dbReference type="SMART" id="SM00387">
    <property type="entry name" value="HATPase_c"/>
    <property type="match status" value="1"/>
</dbReference>
<dbReference type="CDD" id="cd16915">
    <property type="entry name" value="HATPase_DpiB-CitA-like"/>
    <property type="match status" value="1"/>
</dbReference>
<keyword evidence="9 17" id="KW-0418">Kinase</keyword>
<dbReference type="InterPro" id="IPR035965">
    <property type="entry name" value="PAS-like_dom_sf"/>
</dbReference>
<dbReference type="EC" id="2.7.13.3" evidence="3"/>
<accession>A0A3L7JTI0</accession>
<evidence type="ECO:0000256" key="8">
    <source>
        <dbReference type="ARBA" id="ARBA00022741"/>
    </source>
</evidence>
<protein>
    <recommendedName>
        <fullName evidence="3">histidine kinase</fullName>
        <ecNumber evidence="3">2.7.13.3</ecNumber>
    </recommendedName>
</protein>
<dbReference type="PANTHER" id="PTHR43547">
    <property type="entry name" value="TWO-COMPONENT HISTIDINE KINASE"/>
    <property type="match status" value="1"/>
</dbReference>
<dbReference type="InterPro" id="IPR003594">
    <property type="entry name" value="HATPase_dom"/>
</dbReference>
<evidence type="ECO:0000256" key="2">
    <source>
        <dbReference type="ARBA" id="ARBA00004651"/>
    </source>
</evidence>
<keyword evidence="13 14" id="KW-0472">Membrane</keyword>
<keyword evidence="5" id="KW-0597">Phosphoprotein</keyword>
<name>A0A3L7JTI0_9BACI</name>
<dbReference type="SUPFAM" id="SSF103190">
    <property type="entry name" value="Sensory domain-like"/>
    <property type="match status" value="1"/>
</dbReference>
<keyword evidence="6" id="KW-0808">Transferase</keyword>
<evidence type="ECO:0000256" key="10">
    <source>
        <dbReference type="ARBA" id="ARBA00022840"/>
    </source>
</evidence>
<dbReference type="SMART" id="SM00091">
    <property type="entry name" value="PAS"/>
    <property type="match status" value="1"/>
</dbReference>
<evidence type="ECO:0000313" key="17">
    <source>
        <dbReference type="EMBL" id="RLQ93810.1"/>
    </source>
</evidence>
<keyword evidence="18" id="KW-1185">Reference proteome</keyword>
<keyword evidence="8" id="KW-0547">Nucleotide-binding</keyword>
<evidence type="ECO:0000256" key="4">
    <source>
        <dbReference type="ARBA" id="ARBA00022475"/>
    </source>
</evidence>
<dbReference type="Proteomes" id="UP000276770">
    <property type="component" value="Unassembled WGS sequence"/>
</dbReference>
<comment type="catalytic activity">
    <reaction evidence="1">
        <text>ATP + protein L-histidine = ADP + protein N-phospho-L-histidine.</text>
        <dbReference type="EC" id="2.7.13.3"/>
    </reaction>
</comment>
<dbReference type="SUPFAM" id="SSF55785">
    <property type="entry name" value="PYP-like sensor domain (PAS domain)"/>
    <property type="match status" value="1"/>
</dbReference>
<dbReference type="SUPFAM" id="SSF55874">
    <property type="entry name" value="ATPase domain of HSP90 chaperone/DNA topoisomerase II/histidine kinase"/>
    <property type="match status" value="1"/>
</dbReference>
<dbReference type="GO" id="GO:0005524">
    <property type="term" value="F:ATP binding"/>
    <property type="evidence" value="ECO:0007669"/>
    <property type="project" value="UniProtKB-KW"/>
</dbReference>
<dbReference type="FunFam" id="3.30.450.20:FF:000018">
    <property type="entry name" value="Sensor histidine kinase DcuS"/>
    <property type="match status" value="1"/>
</dbReference>
<dbReference type="InterPro" id="IPR004358">
    <property type="entry name" value="Sig_transdc_His_kin-like_C"/>
</dbReference>
<evidence type="ECO:0000256" key="5">
    <source>
        <dbReference type="ARBA" id="ARBA00022553"/>
    </source>
</evidence>
<dbReference type="CDD" id="cd00130">
    <property type="entry name" value="PAS"/>
    <property type="match status" value="1"/>
</dbReference>
<dbReference type="InterPro" id="IPR016120">
    <property type="entry name" value="Sig_transdc_His_kin_SpoOB"/>
</dbReference>
<dbReference type="RefSeq" id="WP_121681692.1">
    <property type="nucleotide sequence ID" value="NZ_RCVZ01000012.1"/>
</dbReference>
<evidence type="ECO:0000256" key="13">
    <source>
        <dbReference type="ARBA" id="ARBA00023136"/>
    </source>
</evidence>
<reference evidence="17 18" key="1">
    <citation type="submission" date="2018-10" db="EMBL/GenBank/DDBJ databases">
        <title>Falsibacillus sp. genome draft.</title>
        <authorList>
            <person name="Shi S."/>
        </authorList>
    </citation>
    <scope>NUCLEOTIDE SEQUENCE [LARGE SCALE GENOMIC DNA]</scope>
    <source>
        <strain evidence="17 18">GY 10110</strain>
    </source>
</reference>
<comment type="subcellular location">
    <subcellularLocation>
        <location evidence="2">Cell membrane</location>
        <topology evidence="2">Multi-pass membrane protein</topology>
    </subcellularLocation>
</comment>
<dbReference type="InterPro" id="IPR033463">
    <property type="entry name" value="sCache_3"/>
</dbReference>
<keyword evidence="10" id="KW-0067">ATP-binding</keyword>
<organism evidence="17 18">
    <name type="scientific">Falsibacillus albus</name>
    <dbReference type="NCBI Taxonomy" id="2478915"/>
    <lineage>
        <taxon>Bacteria</taxon>
        <taxon>Bacillati</taxon>
        <taxon>Bacillota</taxon>
        <taxon>Bacilli</taxon>
        <taxon>Bacillales</taxon>
        <taxon>Bacillaceae</taxon>
        <taxon>Falsibacillus</taxon>
    </lineage>
</organism>
<evidence type="ECO:0000256" key="1">
    <source>
        <dbReference type="ARBA" id="ARBA00000085"/>
    </source>
</evidence>
<dbReference type="PANTHER" id="PTHR43547:SF3">
    <property type="entry name" value="SENSOR PROTEIN CITS"/>
    <property type="match status" value="1"/>
</dbReference>
<evidence type="ECO:0000256" key="12">
    <source>
        <dbReference type="ARBA" id="ARBA00023012"/>
    </source>
</evidence>
<dbReference type="Pfam" id="PF02518">
    <property type="entry name" value="HATPase_c"/>
    <property type="match status" value="1"/>
</dbReference>
<feature type="transmembrane region" description="Helical" evidence="14">
    <location>
        <begin position="12"/>
        <end position="35"/>
    </location>
</feature>
<evidence type="ECO:0000256" key="9">
    <source>
        <dbReference type="ARBA" id="ARBA00022777"/>
    </source>
</evidence>
<dbReference type="InterPro" id="IPR039506">
    <property type="entry name" value="SPOB_a"/>
</dbReference>
<evidence type="ECO:0000256" key="11">
    <source>
        <dbReference type="ARBA" id="ARBA00022989"/>
    </source>
</evidence>
<dbReference type="Pfam" id="PF14689">
    <property type="entry name" value="SPOB_a"/>
    <property type="match status" value="1"/>
</dbReference>
<dbReference type="PROSITE" id="PS50112">
    <property type="entry name" value="PAS"/>
    <property type="match status" value="1"/>
</dbReference>
<dbReference type="InterPro" id="IPR036890">
    <property type="entry name" value="HATPase_C_sf"/>
</dbReference>
<feature type="domain" description="Histidine kinase" evidence="15">
    <location>
        <begin position="335"/>
        <end position="528"/>
    </location>
</feature>
<keyword evidence="4" id="KW-1003">Cell membrane</keyword>
<dbReference type="Gene3D" id="1.10.287.130">
    <property type="match status" value="1"/>
</dbReference>
<dbReference type="GO" id="GO:0000155">
    <property type="term" value="F:phosphorelay sensor kinase activity"/>
    <property type="evidence" value="ECO:0007669"/>
    <property type="project" value="InterPro"/>
</dbReference>
<keyword evidence="7 14" id="KW-0812">Transmembrane</keyword>
<feature type="domain" description="PAS" evidence="16">
    <location>
        <begin position="220"/>
        <end position="253"/>
    </location>
</feature>
<keyword evidence="11 14" id="KW-1133">Transmembrane helix</keyword>
<evidence type="ECO:0000313" key="18">
    <source>
        <dbReference type="Proteomes" id="UP000276770"/>
    </source>
</evidence>
<dbReference type="Pfam" id="PF17203">
    <property type="entry name" value="sCache_3_2"/>
    <property type="match status" value="1"/>
</dbReference>